<name>A0A0C4YPF5_9BURK</name>
<evidence type="ECO:0000256" key="2">
    <source>
        <dbReference type="SAM" id="MobiDB-lite"/>
    </source>
</evidence>
<reference evidence="3 4" key="1">
    <citation type="journal article" date="2015" name="Genome Announc.">
        <title>Complete Genome Sequence of Cupriavidus basilensis 4G11, Isolated from the Oak Ridge Field Research Center Site.</title>
        <authorList>
            <person name="Ray J."/>
            <person name="Waters R.J."/>
            <person name="Skerker J.M."/>
            <person name="Kuehl J.V."/>
            <person name="Price M.N."/>
            <person name="Huang J."/>
            <person name="Chakraborty R."/>
            <person name="Arkin A.P."/>
            <person name="Deutschbauer A."/>
        </authorList>
    </citation>
    <scope>NUCLEOTIDE SEQUENCE [LARGE SCALE GENOMIC DNA]</scope>
    <source>
        <strain evidence="3">4G11</strain>
    </source>
</reference>
<feature type="region of interest" description="Disordered" evidence="2">
    <location>
        <begin position="46"/>
        <end position="67"/>
    </location>
</feature>
<organism evidence="3 4">
    <name type="scientific">Cupriavidus basilensis</name>
    <dbReference type="NCBI Taxonomy" id="68895"/>
    <lineage>
        <taxon>Bacteria</taxon>
        <taxon>Pseudomonadati</taxon>
        <taxon>Pseudomonadota</taxon>
        <taxon>Betaproteobacteria</taxon>
        <taxon>Burkholderiales</taxon>
        <taxon>Burkholderiaceae</taxon>
        <taxon>Cupriavidus</taxon>
    </lineage>
</organism>
<dbReference type="KEGG" id="cbw:RR42_s3352"/>
<dbReference type="PANTHER" id="PTHR36508:SF1">
    <property type="entry name" value="PROTEIN SLYX"/>
    <property type="match status" value="1"/>
</dbReference>
<sequence length="67" mass="7621">MESRLTELEIKVAFQDDLLDTLNLAVARQQRQIDLLQEQLQALYQQMRSSGTGGGENGPQHELPPHY</sequence>
<accession>A0A0C4YPF5</accession>
<keyword evidence="1" id="KW-0175">Coiled coil</keyword>
<keyword evidence="4" id="KW-1185">Reference proteome</keyword>
<evidence type="ECO:0000256" key="1">
    <source>
        <dbReference type="SAM" id="Coils"/>
    </source>
</evidence>
<feature type="coiled-coil region" evidence="1">
    <location>
        <begin position="19"/>
        <end position="46"/>
    </location>
</feature>
<gene>
    <name evidence="3" type="ORF">RR42_s3352</name>
</gene>
<dbReference type="InterPro" id="IPR007236">
    <property type="entry name" value="SlyX"/>
</dbReference>
<dbReference type="Gene3D" id="1.20.5.300">
    <property type="match status" value="1"/>
</dbReference>
<evidence type="ECO:0000313" key="4">
    <source>
        <dbReference type="Proteomes" id="UP000031843"/>
    </source>
</evidence>
<dbReference type="NCBIfam" id="NF003316">
    <property type="entry name" value="PRK04325.1"/>
    <property type="match status" value="1"/>
</dbReference>
<dbReference type="Proteomes" id="UP000031843">
    <property type="component" value="Chromosome secondary"/>
</dbReference>
<dbReference type="OrthoDB" id="5297107at2"/>
<dbReference type="Pfam" id="PF04102">
    <property type="entry name" value="SlyX"/>
    <property type="match status" value="1"/>
</dbReference>
<proteinExistence type="predicted"/>
<dbReference type="EMBL" id="CP010537">
    <property type="protein sequence ID" value="AJG24928.1"/>
    <property type="molecule type" value="Genomic_DNA"/>
</dbReference>
<dbReference type="AlphaFoldDB" id="A0A0C4YPF5"/>
<dbReference type="PANTHER" id="PTHR36508">
    <property type="entry name" value="PROTEIN SLYX"/>
    <property type="match status" value="1"/>
</dbReference>
<protein>
    <submittedName>
        <fullName evidence="3">Protein SlyX</fullName>
    </submittedName>
</protein>
<dbReference type="STRING" id="68895.RR42_s3352"/>
<dbReference type="RefSeq" id="WP_043357297.1">
    <property type="nucleotide sequence ID" value="NZ_CP010537.1"/>
</dbReference>
<evidence type="ECO:0000313" key="3">
    <source>
        <dbReference type="EMBL" id="AJG24928.1"/>
    </source>
</evidence>